<dbReference type="PANTHER" id="PTHR11046">
    <property type="entry name" value="OLIGORIBONUCLEASE, MITOCHONDRIAL"/>
    <property type="match status" value="1"/>
</dbReference>
<dbReference type="NCBIfam" id="NF003765">
    <property type="entry name" value="PRK05359.1"/>
    <property type="match status" value="1"/>
</dbReference>
<gene>
    <name evidence="6" type="ORF">ALEPTO_LOCUS3109</name>
</gene>
<comment type="similarity">
    <text evidence="1">Belongs to the oligoribonuclease family.</text>
</comment>
<dbReference type="GO" id="GO:0000175">
    <property type="term" value="F:3'-5'-RNA exonuclease activity"/>
    <property type="evidence" value="ECO:0007669"/>
    <property type="project" value="InterPro"/>
</dbReference>
<evidence type="ECO:0000313" key="6">
    <source>
        <dbReference type="EMBL" id="CAG8493482.1"/>
    </source>
</evidence>
<evidence type="ECO:0000259" key="5">
    <source>
        <dbReference type="SMART" id="SM00479"/>
    </source>
</evidence>
<proteinExistence type="inferred from homology"/>
<evidence type="ECO:0000256" key="1">
    <source>
        <dbReference type="ARBA" id="ARBA00009921"/>
    </source>
</evidence>
<feature type="domain" description="Exonuclease" evidence="5">
    <location>
        <begin position="3"/>
        <end position="179"/>
    </location>
</feature>
<dbReference type="AlphaFoldDB" id="A0A9N8WLT2"/>
<dbReference type="GO" id="GO:0005739">
    <property type="term" value="C:mitochondrion"/>
    <property type="evidence" value="ECO:0007669"/>
    <property type="project" value="TreeGrafter"/>
</dbReference>
<dbReference type="Gene3D" id="3.30.420.10">
    <property type="entry name" value="Ribonuclease H-like superfamily/Ribonuclease H"/>
    <property type="match status" value="1"/>
</dbReference>
<keyword evidence="7" id="KW-1185">Reference proteome</keyword>
<protein>
    <submittedName>
        <fullName evidence="6">9910_t:CDS:1</fullName>
    </submittedName>
</protein>
<dbReference type="InterPro" id="IPR013520">
    <property type="entry name" value="Ribonucl_H"/>
</dbReference>
<keyword evidence="4" id="KW-0269">Exonuclease</keyword>
<evidence type="ECO:0000313" key="7">
    <source>
        <dbReference type="Proteomes" id="UP000789508"/>
    </source>
</evidence>
<dbReference type="Pfam" id="PF00929">
    <property type="entry name" value="RNase_T"/>
    <property type="match status" value="1"/>
</dbReference>
<comment type="caution">
    <text evidence="6">The sequence shown here is derived from an EMBL/GenBank/DDBJ whole genome shotgun (WGS) entry which is preliminary data.</text>
</comment>
<dbReference type="Proteomes" id="UP000789508">
    <property type="component" value="Unassembled WGS sequence"/>
</dbReference>
<dbReference type="InterPro" id="IPR022894">
    <property type="entry name" value="Oligoribonuclease"/>
</dbReference>
<dbReference type="PANTHER" id="PTHR11046:SF0">
    <property type="entry name" value="OLIGORIBONUCLEASE, MITOCHONDRIAL"/>
    <property type="match status" value="1"/>
</dbReference>
<dbReference type="EMBL" id="CAJVPS010000537">
    <property type="protein sequence ID" value="CAG8493482.1"/>
    <property type="molecule type" value="Genomic_DNA"/>
</dbReference>
<dbReference type="GO" id="GO:0003676">
    <property type="term" value="F:nucleic acid binding"/>
    <property type="evidence" value="ECO:0007669"/>
    <property type="project" value="InterPro"/>
</dbReference>
<sequence>MESLIWVDCEMTGLDVQKHHIIEIAVMITDKDLNIIAEGPDIIIHKSKEFLDQTMEPWSKEHHEKSGLTAKVLSSTISTQEATQQILSFIKHHIPKPRIAPLAGNSVGYDRAFLAKEMPEVIDWCHYRVVDVSSIKELARRWYPSVYENAPIKKYTHRALSDIKESIEELKYYRKNVFK</sequence>
<evidence type="ECO:0000256" key="4">
    <source>
        <dbReference type="ARBA" id="ARBA00022839"/>
    </source>
</evidence>
<reference evidence="6" key="1">
    <citation type="submission" date="2021-06" db="EMBL/GenBank/DDBJ databases">
        <authorList>
            <person name="Kallberg Y."/>
            <person name="Tangrot J."/>
            <person name="Rosling A."/>
        </authorList>
    </citation>
    <scope>NUCLEOTIDE SEQUENCE</scope>
    <source>
        <strain evidence="6">FL130A</strain>
    </source>
</reference>
<dbReference type="InterPro" id="IPR012337">
    <property type="entry name" value="RNaseH-like_sf"/>
</dbReference>
<dbReference type="SUPFAM" id="SSF53098">
    <property type="entry name" value="Ribonuclease H-like"/>
    <property type="match status" value="1"/>
</dbReference>
<keyword evidence="2" id="KW-0540">Nuclease</keyword>
<evidence type="ECO:0000256" key="3">
    <source>
        <dbReference type="ARBA" id="ARBA00022801"/>
    </source>
</evidence>
<name>A0A9N8WLT2_9GLOM</name>
<dbReference type="SMART" id="SM00479">
    <property type="entry name" value="EXOIII"/>
    <property type="match status" value="1"/>
</dbReference>
<dbReference type="CDD" id="cd06135">
    <property type="entry name" value="Orn"/>
    <property type="match status" value="1"/>
</dbReference>
<dbReference type="OrthoDB" id="270189at2759"/>
<dbReference type="FunFam" id="3.30.420.10:FF:000003">
    <property type="entry name" value="Oligoribonuclease"/>
    <property type="match status" value="1"/>
</dbReference>
<evidence type="ECO:0000256" key="2">
    <source>
        <dbReference type="ARBA" id="ARBA00022722"/>
    </source>
</evidence>
<accession>A0A9N8WLT2</accession>
<keyword evidence="3" id="KW-0378">Hydrolase</keyword>
<dbReference type="InterPro" id="IPR036397">
    <property type="entry name" value="RNaseH_sf"/>
</dbReference>
<organism evidence="6 7">
    <name type="scientific">Ambispora leptoticha</name>
    <dbReference type="NCBI Taxonomy" id="144679"/>
    <lineage>
        <taxon>Eukaryota</taxon>
        <taxon>Fungi</taxon>
        <taxon>Fungi incertae sedis</taxon>
        <taxon>Mucoromycota</taxon>
        <taxon>Glomeromycotina</taxon>
        <taxon>Glomeromycetes</taxon>
        <taxon>Archaeosporales</taxon>
        <taxon>Ambisporaceae</taxon>
        <taxon>Ambispora</taxon>
    </lineage>
</organism>